<reference evidence="1 2" key="1">
    <citation type="journal article" date="2016" name="PLoS Pathog.">
        <title>Biosynthesis of antibiotic leucinostatins in bio-control fungus Purpureocillium lilacinum and their inhibition on phytophthora revealed by genome mining.</title>
        <authorList>
            <person name="Wang G."/>
            <person name="Liu Z."/>
            <person name="Lin R."/>
            <person name="Li E."/>
            <person name="Mao Z."/>
            <person name="Ling J."/>
            <person name="Yang Y."/>
            <person name="Yin W.B."/>
            <person name="Xie B."/>
        </authorList>
    </citation>
    <scope>NUCLEOTIDE SEQUENCE [LARGE SCALE GENOMIC DNA]</scope>
    <source>
        <strain evidence="1">170</strain>
    </source>
</reference>
<protein>
    <submittedName>
        <fullName evidence="1">Uncharacterized protein</fullName>
    </submittedName>
</protein>
<organism evidence="1 2">
    <name type="scientific">Pochonia chlamydosporia 170</name>
    <dbReference type="NCBI Taxonomy" id="1380566"/>
    <lineage>
        <taxon>Eukaryota</taxon>
        <taxon>Fungi</taxon>
        <taxon>Dikarya</taxon>
        <taxon>Ascomycota</taxon>
        <taxon>Pezizomycotina</taxon>
        <taxon>Sordariomycetes</taxon>
        <taxon>Hypocreomycetidae</taxon>
        <taxon>Hypocreales</taxon>
        <taxon>Clavicipitaceae</taxon>
        <taxon>Pochonia</taxon>
    </lineage>
</organism>
<dbReference type="RefSeq" id="XP_018149275.1">
    <property type="nucleotide sequence ID" value="XM_018293018.1"/>
</dbReference>
<proteinExistence type="predicted"/>
<dbReference type="EMBL" id="LSBJ02000001">
    <property type="protein sequence ID" value="OAQ73192.1"/>
    <property type="molecule type" value="Genomic_DNA"/>
</dbReference>
<evidence type="ECO:0000313" key="2">
    <source>
        <dbReference type="Proteomes" id="UP000078397"/>
    </source>
</evidence>
<dbReference type="AlphaFoldDB" id="A0A179G5U4"/>
<dbReference type="KEGG" id="pchm:VFPPC_15265"/>
<accession>A0A179G5U4</accession>
<comment type="caution">
    <text evidence="1">The sequence shown here is derived from an EMBL/GenBank/DDBJ whole genome shotgun (WGS) entry which is preliminary data.</text>
</comment>
<dbReference type="GeneID" id="28857012"/>
<gene>
    <name evidence="1" type="ORF">VFPPC_15265</name>
</gene>
<dbReference type="Proteomes" id="UP000078397">
    <property type="component" value="Unassembled WGS sequence"/>
</dbReference>
<name>A0A179G5U4_METCM</name>
<keyword evidence="2" id="KW-1185">Reference proteome</keyword>
<sequence>MSYMHSVRHGVNIELKSSVRRVWSFLFPVLRTPEQDQRAHHYLHRINTTVGPTIHGGRSRLASIGLENLFCVIMRGLGPHDHSSTVCSPDFALIHPGPTAAFLSLVQVCTRSEAPDGRDRAGYLGRLASSSRRASQIVIFGPGDV</sequence>
<evidence type="ECO:0000313" key="1">
    <source>
        <dbReference type="EMBL" id="OAQ73192.1"/>
    </source>
</evidence>